<proteinExistence type="predicted"/>
<feature type="transmembrane region" description="Helical" evidence="1">
    <location>
        <begin position="161"/>
        <end position="180"/>
    </location>
</feature>
<sequence>MDGNFFYWILWIVWVVFMFFVPDTYQPRYAILLHLLAVMCLAAYELQIYHYAINISFVYLFIICCFYIRNLTFVKTIGFIFGCLIISLCYATVQLFALLDPIWVVVRIEWMMGILMNYLAIILFDEWKLRIFALINGMIIGDSLYAGTLSFNNIPYSAGTYAWMDMAALILLMHVAWVFFEFASRRVQTAIENQKVRKGTAGIDDLHAEPK</sequence>
<name>A0A372LHV3_9BACI</name>
<dbReference type="PIRSF" id="PIRSF036710">
    <property type="entry name" value="YphA_Bacsu"/>
    <property type="match status" value="1"/>
</dbReference>
<accession>A0A372LHV3</accession>
<comment type="caution">
    <text evidence="2">The sequence shown here is derived from an EMBL/GenBank/DDBJ whole genome shotgun (WGS) entry which is preliminary data.</text>
</comment>
<dbReference type="OrthoDB" id="2965169at2"/>
<keyword evidence="3" id="KW-1185">Reference proteome</keyword>
<dbReference type="Pfam" id="PF24124">
    <property type="entry name" value="YphA"/>
    <property type="match status" value="1"/>
</dbReference>
<keyword evidence="1" id="KW-0472">Membrane</keyword>
<feature type="transmembrane region" description="Helical" evidence="1">
    <location>
        <begin position="76"/>
        <end position="96"/>
    </location>
</feature>
<dbReference type="InterPro" id="IPR014617">
    <property type="entry name" value="YphA_Bacsu"/>
</dbReference>
<dbReference type="Proteomes" id="UP000262939">
    <property type="component" value="Unassembled WGS sequence"/>
</dbReference>
<protein>
    <submittedName>
        <fullName evidence="2">Uncharacterized protein</fullName>
    </submittedName>
</protein>
<dbReference type="EMBL" id="QVTD01000003">
    <property type="protein sequence ID" value="RFU65552.1"/>
    <property type="molecule type" value="Genomic_DNA"/>
</dbReference>
<dbReference type="RefSeq" id="WP_117321726.1">
    <property type="nucleotide sequence ID" value="NZ_QVTD01000003.1"/>
</dbReference>
<feature type="transmembrane region" description="Helical" evidence="1">
    <location>
        <begin position="131"/>
        <end position="149"/>
    </location>
</feature>
<gene>
    <name evidence="2" type="ORF">D0466_06640</name>
</gene>
<keyword evidence="1" id="KW-1133">Transmembrane helix</keyword>
<evidence type="ECO:0000256" key="1">
    <source>
        <dbReference type="SAM" id="Phobius"/>
    </source>
</evidence>
<keyword evidence="1" id="KW-0812">Transmembrane</keyword>
<evidence type="ECO:0000313" key="2">
    <source>
        <dbReference type="EMBL" id="RFU65552.1"/>
    </source>
</evidence>
<organism evidence="2 3">
    <name type="scientific">Peribacillus glennii</name>
    <dbReference type="NCBI Taxonomy" id="2303991"/>
    <lineage>
        <taxon>Bacteria</taxon>
        <taxon>Bacillati</taxon>
        <taxon>Bacillota</taxon>
        <taxon>Bacilli</taxon>
        <taxon>Bacillales</taxon>
        <taxon>Bacillaceae</taxon>
        <taxon>Peribacillus</taxon>
    </lineage>
</organism>
<feature type="transmembrane region" description="Helical" evidence="1">
    <location>
        <begin position="102"/>
        <end position="124"/>
    </location>
</feature>
<dbReference type="AlphaFoldDB" id="A0A372LHV3"/>
<feature type="transmembrane region" description="Helical" evidence="1">
    <location>
        <begin position="52"/>
        <end position="69"/>
    </location>
</feature>
<evidence type="ECO:0000313" key="3">
    <source>
        <dbReference type="Proteomes" id="UP000262939"/>
    </source>
</evidence>
<reference evidence="2 3" key="1">
    <citation type="submission" date="2018-08" db="EMBL/GenBank/DDBJ databases">
        <title>Bacillus chawlae sp. nov., Bacillus glennii sp. nov., and Bacillus saganii sp. nov. Isolated from the Vehicle Assembly Building at Kennedy Space Center where the Viking Spacecraft were Assembled.</title>
        <authorList>
            <person name="Seuylemezian A."/>
            <person name="Vaishampayan P."/>
        </authorList>
    </citation>
    <scope>NUCLEOTIDE SEQUENCE [LARGE SCALE GENOMIC DNA]</scope>
    <source>
        <strain evidence="2 3">V44-8</strain>
    </source>
</reference>
<feature type="transmembrane region" description="Helical" evidence="1">
    <location>
        <begin position="6"/>
        <end position="22"/>
    </location>
</feature>